<protein>
    <submittedName>
        <fullName evidence="2">Uncharacterized protein</fullName>
    </submittedName>
</protein>
<keyword evidence="2" id="KW-0614">Plasmid</keyword>
<proteinExistence type="predicted"/>
<keyword evidence="1" id="KW-0812">Transmembrane</keyword>
<accession>A0A140B468</accession>
<sequence>MINISISELNFLTYIVVLGAVVSLPFGFLIGLINIFRIGFKEDKKFWVIASEYEGYLFFCFVVFLVYLFSYLSTKINLTP</sequence>
<feature type="transmembrane region" description="Helical" evidence="1">
    <location>
        <begin position="56"/>
        <end position="74"/>
    </location>
</feature>
<organism evidence="2">
    <name type="scientific">Clostridium botulinum</name>
    <dbReference type="NCBI Taxonomy" id="1491"/>
    <lineage>
        <taxon>Bacteria</taxon>
        <taxon>Bacillati</taxon>
        <taxon>Bacillota</taxon>
        <taxon>Clostridia</taxon>
        <taxon>Eubacteriales</taxon>
        <taxon>Clostridiaceae</taxon>
        <taxon>Clostridium</taxon>
    </lineage>
</organism>
<geneLocation type="plasmid" evidence="2">
    <name>pGA0702E1CS</name>
</geneLocation>
<feature type="transmembrane region" description="Helical" evidence="1">
    <location>
        <begin position="12"/>
        <end position="36"/>
    </location>
</feature>
<reference evidence="2" key="1">
    <citation type="journal article" date="2016" name="Genome Biol. Evol.">
        <title>Evolution of chromosomal Clostridium botulinum type E neurotoxin gene clusters: evidence provided by their rare plasmid borne counterparts.</title>
        <authorList>
            <person name="Carter A.T."/>
            <person name="Austin J.W."/>
            <person name="Weedmark K.A."/>
            <person name="Peck M.W."/>
        </authorList>
    </citation>
    <scope>NUCLEOTIDE SEQUENCE</scope>
    <source>
        <strain evidence="2">GA0702E1CS</strain>
        <plasmid evidence="2">pGA0702E1CS</plasmid>
    </source>
</reference>
<name>A0A140B468_CLOBO</name>
<keyword evidence="1" id="KW-0472">Membrane</keyword>
<dbReference type="EMBL" id="KT901798">
    <property type="protein sequence ID" value="ALP69034.1"/>
    <property type="molecule type" value="Genomic_DNA"/>
</dbReference>
<evidence type="ECO:0000256" key="1">
    <source>
        <dbReference type="SAM" id="Phobius"/>
    </source>
</evidence>
<evidence type="ECO:0000313" key="2">
    <source>
        <dbReference type="EMBL" id="ALP69034.1"/>
    </source>
</evidence>
<dbReference type="RefSeq" id="WP_172688137.1">
    <property type="nucleotide sequence ID" value="NZ_JACBEJ010000007.1"/>
</dbReference>
<keyword evidence="1" id="KW-1133">Transmembrane helix</keyword>
<dbReference type="AlphaFoldDB" id="A0A140B468"/>